<evidence type="ECO:0000256" key="1">
    <source>
        <dbReference type="ARBA" id="ARBA00009981"/>
    </source>
</evidence>
<comment type="similarity">
    <text evidence="1 2">Belongs to the phD/YefM antitoxin family.</text>
</comment>
<dbReference type="SUPFAM" id="SSF143120">
    <property type="entry name" value="YefM-like"/>
    <property type="match status" value="1"/>
</dbReference>
<dbReference type="Pfam" id="PF02604">
    <property type="entry name" value="PhdYeFM_antitox"/>
    <property type="match status" value="1"/>
</dbReference>
<evidence type="ECO:0000256" key="2">
    <source>
        <dbReference type="RuleBase" id="RU362080"/>
    </source>
</evidence>
<dbReference type="InterPro" id="IPR036165">
    <property type="entry name" value="YefM-like_sf"/>
</dbReference>
<reference evidence="3 4" key="1">
    <citation type="submission" date="2020-03" db="EMBL/GenBank/DDBJ databases">
        <title>Rahnella aceri sp. nov., isoated from traditional Jeju Makgeolli.</title>
        <authorList>
            <person name="Kim I.S."/>
            <person name="Jeon D."/>
        </authorList>
    </citation>
    <scope>NUCLEOTIDE SEQUENCE [LARGE SCALE GENOMIC DNA]</scope>
    <source>
        <strain evidence="3 4">Lac-M11</strain>
    </source>
</reference>
<dbReference type="EMBL" id="JAADJS010000003">
    <property type="protein sequence ID" value="NGX88422.1"/>
    <property type="molecule type" value="Genomic_DNA"/>
</dbReference>
<comment type="function">
    <text evidence="2">Antitoxin component of a type II toxin-antitoxin (TA) system.</text>
</comment>
<proteinExistence type="inferred from homology"/>
<evidence type="ECO:0000313" key="4">
    <source>
        <dbReference type="Proteomes" id="UP000476696"/>
    </source>
</evidence>
<dbReference type="AlphaFoldDB" id="A0A6M2B6X8"/>
<accession>A0A6M2B6X8</accession>
<dbReference type="Proteomes" id="UP000476696">
    <property type="component" value="Unassembled WGS sequence"/>
</dbReference>
<comment type="caution">
    <text evidence="3">The sequence shown here is derived from an EMBL/GenBank/DDBJ whole genome shotgun (WGS) entry which is preliminary data.</text>
</comment>
<dbReference type="RefSeq" id="WP_165059858.1">
    <property type="nucleotide sequence ID" value="NZ_JAADJS010000003.1"/>
</dbReference>
<dbReference type="InterPro" id="IPR006442">
    <property type="entry name" value="Antitoxin_Phd/YefM"/>
</dbReference>
<name>A0A6M2B6X8_9GAMM</name>
<organism evidence="3 4">
    <name type="scientific">Rahnella contaminans</name>
    <dbReference type="NCBI Taxonomy" id="2703882"/>
    <lineage>
        <taxon>Bacteria</taxon>
        <taxon>Pseudomonadati</taxon>
        <taxon>Pseudomonadota</taxon>
        <taxon>Gammaproteobacteria</taxon>
        <taxon>Enterobacterales</taxon>
        <taxon>Yersiniaceae</taxon>
        <taxon>Rahnella</taxon>
    </lineage>
</organism>
<keyword evidence="4" id="KW-1185">Reference proteome</keyword>
<sequence>MQIQTISSVKKHAAVLDLSQPILVTQNGEPAYVIESFEDRQKRDETIALLKLLTLAENDKAEGRTFTREQLLADLAR</sequence>
<gene>
    <name evidence="3" type="ORF">GW579_15185</name>
</gene>
<evidence type="ECO:0000313" key="3">
    <source>
        <dbReference type="EMBL" id="NGX88422.1"/>
    </source>
</evidence>
<protein>
    <recommendedName>
        <fullName evidence="2">Antitoxin</fullName>
    </recommendedName>
</protein>